<evidence type="ECO:0000256" key="9">
    <source>
        <dbReference type="ARBA" id="ARBA00023239"/>
    </source>
</evidence>
<dbReference type="AlphaFoldDB" id="F4QMD2"/>
<dbReference type="RefSeq" id="WP_006273573.1">
    <property type="nucleotide sequence ID" value="NZ_GL883078.1"/>
</dbReference>
<dbReference type="GO" id="GO:0009316">
    <property type="term" value="C:3-isopropylmalate dehydratase complex"/>
    <property type="evidence" value="ECO:0007669"/>
    <property type="project" value="InterPro"/>
</dbReference>
<dbReference type="PANTHER" id="PTHR43345">
    <property type="entry name" value="3-ISOPROPYLMALATE DEHYDRATASE SMALL SUBUNIT 2-RELATED-RELATED"/>
    <property type="match status" value="1"/>
</dbReference>
<dbReference type="GO" id="GO:0003861">
    <property type="term" value="F:3-isopropylmalate dehydratase activity"/>
    <property type="evidence" value="ECO:0007669"/>
    <property type="project" value="UniProtKB-EC"/>
</dbReference>
<dbReference type="OrthoDB" id="9777465at2"/>
<dbReference type="eggNOG" id="COG0066">
    <property type="taxonomic scope" value="Bacteria"/>
</dbReference>
<dbReference type="PANTHER" id="PTHR43345:SF5">
    <property type="entry name" value="3-ISOPROPYLMALATE DEHYDRATASE SMALL SUBUNIT"/>
    <property type="match status" value="1"/>
</dbReference>
<keyword evidence="7" id="KW-0432">Leucine biosynthesis</keyword>
<keyword evidence="9 12" id="KW-0456">Lyase</keyword>
<protein>
    <recommendedName>
        <fullName evidence="6">3-isopropylmalate dehydratase</fullName>
        <ecNumber evidence="6">4.2.1.33</ecNumber>
    </recommendedName>
</protein>
<evidence type="ECO:0000256" key="2">
    <source>
        <dbReference type="ARBA" id="ARBA00002695"/>
    </source>
</evidence>
<evidence type="ECO:0000256" key="1">
    <source>
        <dbReference type="ARBA" id="ARBA00000491"/>
    </source>
</evidence>
<name>F4QMD2_9CAUL</name>
<dbReference type="EMBL" id="GL883078">
    <property type="protein sequence ID" value="EGF91373.1"/>
    <property type="molecule type" value="Genomic_DNA"/>
</dbReference>
<keyword evidence="8" id="KW-0028">Amino-acid biosynthesis</keyword>
<dbReference type="CDD" id="cd01577">
    <property type="entry name" value="IPMI_Swivel"/>
    <property type="match status" value="1"/>
</dbReference>
<comment type="function">
    <text evidence="2">Catalyzes the isomerization between 2-isopropylmalate and 3-isopropylmalate, via the formation of 2-isopropylmaleate.</text>
</comment>
<proteinExistence type="inferred from homology"/>
<feature type="domain" description="Aconitase A/isopropylmalate dehydratase small subunit swivel" evidence="11">
    <location>
        <begin position="18"/>
        <end position="124"/>
    </location>
</feature>
<evidence type="ECO:0000256" key="10">
    <source>
        <dbReference type="ARBA" id="ARBA00023304"/>
    </source>
</evidence>
<evidence type="ECO:0000313" key="12">
    <source>
        <dbReference type="EMBL" id="EGF91373.1"/>
    </source>
</evidence>
<keyword evidence="10" id="KW-0100">Branched-chain amino acid biosynthesis</keyword>
<gene>
    <name evidence="12" type="ORF">ABI_27880</name>
</gene>
<evidence type="ECO:0000256" key="5">
    <source>
        <dbReference type="ARBA" id="ARBA00011271"/>
    </source>
</evidence>
<comment type="subunit">
    <text evidence="5">Heterodimer of LeuC and LeuD.</text>
</comment>
<comment type="similarity">
    <text evidence="4">Belongs to the LeuD family. LeuD type 1 subfamily.</text>
</comment>
<dbReference type="InterPro" id="IPR050075">
    <property type="entry name" value="LeuD"/>
</dbReference>
<comment type="catalytic activity">
    <reaction evidence="1">
        <text>(2R,3S)-3-isopropylmalate = (2S)-2-isopropylmalate</text>
        <dbReference type="Rhea" id="RHEA:32287"/>
        <dbReference type="ChEBI" id="CHEBI:1178"/>
        <dbReference type="ChEBI" id="CHEBI:35121"/>
        <dbReference type="EC" id="4.2.1.33"/>
    </reaction>
</comment>
<dbReference type="NCBIfam" id="NF002458">
    <property type="entry name" value="PRK01641.1"/>
    <property type="match status" value="1"/>
</dbReference>
<dbReference type="UniPathway" id="UPA00048">
    <property type="reaction ID" value="UER00071"/>
</dbReference>
<dbReference type="HOGENOM" id="CLU_081378_0_3_5"/>
<evidence type="ECO:0000256" key="3">
    <source>
        <dbReference type="ARBA" id="ARBA00004729"/>
    </source>
</evidence>
<accession>F4QMD2</accession>
<dbReference type="InterPro" id="IPR033940">
    <property type="entry name" value="IPMI_Swivel"/>
</dbReference>
<dbReference type="EC" id="4.2.1.33" evidence="6"/>
<evidence type="ECO:0000259" key="11">
    <source>
        <dbReference type="Pfam" id="PF00694"/>
    </source>
</evidence>
<evidence type="ECO:0000313" key="13">
    <source>
        <dbReference type="Proteomes" id="UP000006512"/>
    </source>
</evidence>
<dbReference type="SUPFAM" id="SSF52016">
    <property type="entry name" value="LeuD/IlvD-like"/>
    <property type="match status" value="1"/>
</dbReference>
<evidence type="ECO:0000256" key="7">
    <source>
        <dbReference type="ARBA" id="ARBA00022430"/>
    </source>
</evidence>
<organism evidence="12 13">
    <name type="scientific">Asticcacaulis biprosthecium C19</name>
    <dbReference type="NCBI Taxonomy" id="715226"/>
    <lineage>
        <taxon>Bacteria</taxon>
        <taxon>Pseudomonadati</taxon>
        <taxon>Pseudomonadota</taxon>
        <taxon>Alphaproteobacteria</taxon>
        <taxon>Caulobacterales</taxon>
        <taxon>Caulobacteraceae</taxon>
        <taxon>Asticcacaulis</taxon>
    </lineage>
</organism>
<evidence type="ECO:0000256" key="6">
    <source>
        <dbReference type="ARBA" id="ARBA00011998"/>
    </source>
</evidence>
<keyword evidence="13" id="KW-1185">Reference proteome</keyword>
<dbReference type="GO" id="GO:0009098">
    <property type="term" value="P:L-leucine biosynthetic process"/>
    <property type="evidence" value="ECO:0007669"/>
    <property type="project" value="UniProtKB-UniPathway"/>
</dbReference>
<dbReference type="Pfam" id="PF00694">
    <property type="entry name" value="Aconitase_C"/>
    <property type="match status" value="1"/>
</dbReference>
<reference evidence="13" key="1">
    <citation type="submission" date="2011-03" db="EMBL/GenBank/DDBJ databases">
        <title>Draft genome sequence of Brevundimonas diminuta.</title>
        <authorList>
            <person name="Brown P.J.B."/>
            <person name="Buechlein A."/>
            <person name="Hemmerich C."/>
            <person name="Brun Y.V."/>
        </authorList>
    </citation>
    <scope>NUCLEOTIDE SEQUENCE [LARGE SCALE GENOMIC DNA]</scope>
    <source>
        <strain evidence="13">C19</strain>
    </source>
</reference>
<comment type="pathway">
    <text evidence="3">Amino-acid biosynthesis; L-leucine biosynthesis; L-leucine from 3-methyl-2-oxobutanoate: step 2/4.</text>
</comment>
<dbReference type="InterPro" id="IPR004431">
    <property type="entry name" value="3-IsopropMal_deHydase_ssu"/>
</dbReference>
<dbReference type="Proteomes" id="UP000006512">
    <property type="component" value="Unassembled WGS sequence"/>
</dbReference>
<sequence>MSNQEPIHSFSSRILVLPEANIDTDQIIPARFLTTTTKVGLGKVAFNDWRYTADGSNKPHILNEIDPTEHRVLVGGNNFGCGSSREHAPWALMDYGFQAVISTEIADIFKSNCLKNGLLPVVVSKDVHDKLLANPQQRVTIDLQNNALTLEDGTVITFEVEAFARQCLLEGVDAMGWLLKRLPDIEKFEQSHGKAA</sequence>
<dbReference type="Gene3D" id="3.20.19.10">
    <property type="entry name" value="Aconitase, domain 4"/>
    <property type="match status" value="1"/>
</dbReference>
<dbReference type="InterPro" id="IPR015928">
    <property type="entry name" value="Aconitase/3IPM_dehydase_swvl"/>
</dbReference>
<dbReference type="InterPro" id="IPR000573">
    <property type="entry name" value="AconitaseA/IPMdHydase_ssu_swvl"/>
</dbReference>
<dbReference type="NCBIfam" id="TIGR00171">
    <property type="entry name" value="leuD"/>
    <property type="match status" value="1"/>
</dbReference>
<evidence type="ECO:0000256" key="4">
    <source>
        <dbReference type="ARBA" id="ARBA00009845"/>
    </source>
</evidence>
<evidence type="ECO:0000256" key="8">
    <source>
        <dbReference type="ARBA" id="ARBA00022605"/>
    </source>
</evidence>
<dbReference type="STRING" id="715226.ABI_27880"/>